<keyword evidence="1" id="KW-1133">Transmembrane helix</keyword>
<accession>D0WEM5</accession>
<dbReference type="Proteomes" id="UP000006001">
    <property type="component" value="Unassembled WGS sequence"/>
</dbReference>
<organism evidence="2 3">
    <name type="scientific">Slackia exigua (strain ATCC 700122 / DSM 15923 / CIP 105133 / JCM 11022 / KCTC 5966 / S-7)</name>
    <dbReference type="NCBI Taxonomy" id="649764"/>
    <lineage>
        <taxon>Bacteria</taxon>
        <taxon>Bacillati</taxon>
        <taxon>Actinomycetota</taxon>
        <taxon>Coriobacteriia</taxon>
        <taxon>Eggerthellales</taxon>
        <taxon>Eggerthellaceae</taxon>
        <taxon>Slackia</taxon>
    </lineage>
</organism>
<evidence type="ECO:0000256" key="1">
    <source>
        <dbReference type="SAM" id="Phobius"/>
    </source>
</evidence>
<sequence>MGIPHAGMDLRGMAASSIADGIMVCGVCFPCVSHAFLVR</sequence>
<dbReference type="EMBL" id="ACUX02000004">
    <property type="protein sequence ID" value="EEZ62163.1"/>
    <property type="molecule type" value="Genomic_DNA"/>
</dbReference>
<evidence type="ECO:0000313" key="3">
    <source>
        <dbReference type="Proteomes" id="UP000006001"/>
    </source>
</evidence>
<evidence type="ECO:0000313" key="2">
    <source>
        <dbReference type="EMBL" id="EEZ62163.1"/>
    </source>
</evidence>
<keyword evidence="1" id="KW-0472">Membrane</keyword>
<keyword evidence="1" id="KW-0812">Transmembrane</keyword>
<name>D0WEM5_SLAES</name>
<reference evidence="2" key="1">
    <citation type="submission" date="2009-10" db="EMBL/GenBank/DDBJ databases">
        <authorList>
            <person name="Weinstock G."/>
            <person name="Sodergren E."/>
            <person name="Clifton S."/>
            <person name="Fulton L."/>
            <person name="Fulton B."/>
            <person name="Courtney L."/>
            <person name="Fronick C."/>
            <person name="Harrison M."/>
            <person name="Strong C."/>
            <person name="Farmer C."/>
            <person name="Delahaunty K."/>
            <person name="Markovic C."/>
            <person name="Hall O."/>
            <person name="Minx P."/>
            <person name="Tomlinson C."/>
            <person name="Mitreva M."/>
            <person name="Nelson J."/>
            <person name="Hou S."/>
            <person name="Wollam A."/>
            <person name="Pepin K.H."/>
            <person name="Johnson M."/>
            <person name="Bhonagiri V."/>
            <person name="Nash W.E."/>
            <person name="Warren W."/>
            <person name="Chinwalla A."/>
            <person name="Mardis E.R."/>
            <person name="Wilson R.K."/>
        </authorList>
    </citation>
    <scope>NUCLEOTIDE SEQUENCE [LARGE SCALE GENOMIC DNA]</scope>
    <source>
        <strain evidence="2">ATCC 700122</strain>
    </source>
</reference>
<keyword evidence="3" id="KW-1185">Reference proteome</keyword>
<dbReference type="STRING" id="649764.HMPREF0762_00255"/>
<dbReference type="HOGENOM" id="CLU_3317093_0_0_11"/>
<feature type="transmembrane region" description="Helical" evidence="1">
    <location>
        <begin position="18"/>
        <end position="38"/>
    </location>
</feature>
<gene>
    <name evidence="2" type="ORF">HMPREF0762_00255</name>
</gene>
<comment type="caution">
    <text evidence="2">The sequence shown here is derived from an EMBL/GenBank/DDBJ whole genome shotgun (WGS) entry which is preliminary data.</text>
</comment>
<dbReference type="AlphaFoldDB" id="D0WEM5"/>
<proteinExistence type="predicted"/>
<protein>
    <submittedName>
        <fullName evidence="2">Uncharacterized protein</fullName>
    </submittedName>
</protein>